<reference evidence="1 2" key="1">
    <citation type="journal article" date="2013" name="Genome Announc.">
        <title>Complete Genome Sequence of the Porcine Strain Brachyspira pilosicoli P43/6/78(T.).</title>
        <authorList>
            <person name="Lin C."/>
            <person name="den Bakker H.C."/>
            <person name="Suzuki H."/>
            <person name="Lefebure T."/>
            <person name="Ponnala L."/>
            <person name="Sun Q."/>
            <person name="Stanhope M.J."/>
            <person name="Wiedmann M."/>
            <person name="Duhamel G.E."/>
        </authorList>
    </citation>
    <scope>NUCLEOTIDE SEQUENCE [LARGE SCALE GENOMIC DNA]</scope>
    <source>
        <strain evidence="1 2">P43/6/78</strain>
    </source>
</reference>
<evidence type="ECO:0000313" key="2">
    <source>
        <dbReference type="Proteomes" id="UP000010793"/>
    </source>
</evidence>
<dbReference type="AlphaFoldDB" id="A0A3B6VY89"/>
<dbReference type="GO" id="GO:0006508">
    <property type="term" value="P:proteolysis"/>
    <property type="evidence" value="ECO:0007669"/>
    <property type="project" value="InterPro"/>
</dbReference>
<dbReference type="Gene3D" id="3.20.20.140">
    <property type="entry name" value="Metal-dependent hydrolases"/>
    <property type="match status" value="1"/>
</dbReference>
<name>A0A3B6VY89_BRAPL</name>
<dbReference type="PROSITE" id="PS51365">
    <property type="entry name" value="RENAL_DIPEPTIDASE_2"/>
    <property type="match status" value="1"/>
</dbReference>
<accession>A0A3B6VY89</accession>
<dbReference type="PANTHER" id="PTHR10443">
    <property type="entry name" value="MICROSOMAL DIPEPTIDASE"/>
    <property type="match status" value="1"/>
</dbReference>
<dbReference type="KEGG" id="bpip:BPP43_04255"/>
<dbReference type="EMBL" id="CP002873">
    <property type="protein sequence ID" value="AGA66137.1"/>
    <property type="molecule type" value="Genomic_DNA"/>
</dbReference>
<gene>
    <name evidence="1" type="ORF">BPP43_04255</name>
</gene>
<dbReference type="GO" id="GO:0070573">
    <property type="term" value="F:metallodipeptidase activity"/>
    <property type="evidence" value="ECO:0007669"/>
    <property type="project" value="InterPro"/>
</dbReference>
<protein>
    <submittedName>
        <fullName evidence="1">Membrane dipeptidase</fullName>
    </submittedName>
</protein>
<organism evidence="1 2">
    <name type="scientific">Brachyspira pilosicoli P43/6/78</name>
    <dbReference type="NCBI Taxonomy" id="1042417"/>
    <lineage>
        <taxon>Bacteria</taxon>
        <taxon>Pseudomonadati</taxon>
        <taxon>Spirochaetota</taxon>
        <taxon>Spirochaetia</taxon>
        <taxon>Brachyspirales</taxon>
        <taxon>Brachyspiraceae</taxon>
        <taxon>Brachyspira</taxon>
    </lineage>
</organism>
<keyword evidence="2" id="KW-1185">Reference proteome</keyword>
<proteinExistence type="predicted"/>
<dbReference type="RefSeq" id="WP_015274246.1">
    <property type="nucleotide sequence ID" value="NC_019908.1"/>
</dbReference>
<dbReference type="SUPFAM" id="SSF51556">
    <property type="entry name" value="Metallo-dependent hydrolases"/>
    <property type="match status" value="1"/>
</dbReference>
<sequence>MIFDAHSDVLSDVAVKTLKGENNILKKYHYDNLVKGKVGGSIFVVWVERKNYERAFERANEILECFKKELNYCNDIIEVVKSYDEMIEAQNKNKFYAFLGFEGLMPIEDNIDILDSYYNDYGIRHASLTWNEENKLATGARGDSSRGLTELGKKVIKKMNDKGMIVDVSHLNDKSFFDVVNITDSPIIASHSNSRKLCGSLRNLTDEQLKVIRDLNGVVGFNCYKDFVDENKDKQTIDRAVDHIKYIADTIGVNHIGLGFDYNEYFEDEGITGVKGLEDASKSYTILEKLKEAGFNSDEIENIEYKNFHRIIKTVIK</sequence>
<evidence type="ECO:0000313" key="1">
    <source>
        <dbReference type="EMBL" id="AGA66137.1"/>
    </source>
</evidence>
<dbReference type="Pfam" id="PF01244">
    <property type="entry name" value="Peptidase_M19"/>
    <property type="match status" value="1"/>
</dbReference>
<dbReference type="Proteomes" id="UP000010793">
    <property type="component" value="Chromosome"/>
</dbReference>
<dbReference type="InterPro" id="IPR008257">
    <property type="entry name" value="Pept_M19"/>
</dbReference>
<dbReference type="PANTHER" id="PTHR10443:SF12">
    <property type="entry name" value="DIPEPTIDASE"/>
    <property type="match status" value="1"/>
</dbReference>
<dbReference type="InterPro" id="IPR032466">
    <property type="entry name" value="Metal_Hydrolase"/>
</dbReference>